<dbReference type="Proteomes" id="UP000606044">
    <property type="component" value="Unassembled WGS sequence"/>
</dbReference>
<reference evidence="1" key="1">
    <citation type="journal article" date="2014" name="Int. J. Syst. Evol. Microbiol.">
        <title>Complete genome sequence of Corynebacterium casei LMG S-19264T (=DSM 44701T), isolated from a smear-ripened cheese.</title>
        <authorList>
            <consortium name="US DOE Joint Genome Institute (JGI-PGF)"/>
            <person name="Walter F."/>
            <person name="Albersmeier A."/>
            <person name="Kalinowski J."/>
            <person name="Ruckert C."/>
        </authorList>
    </citation>
    <scope>NUCLEOTIDE SEQUENCE</scope>
    <source>
        <strain evidence="1">CCM 7897</strain>
    </source>
</reference>
<sequence length="75" mass="7869">MFLILDQDQADALRGESSPGAALDPIALADGVRWVLPLAVLDDPGHASRLDALLTLPAEPVGPGEFVRVELPIEG</sequence>
<dbReference type="EMBL" id="BMCT01000001">
    <property type="protein sequence ID" value="GGF56817.1"/>
    <property type="molecule type" value="Genomic_DNA"/>
</dbReference>
<evidence type="ECO:0000313" key="2">
    <source>
        <dbReference type="Proteomes" id="UP000606044"/>
    </source>
</evidence>
<proteinExistence type="predicted"/>
<dbReference type="AlphaFoldDB" id="A0A917F8L6"/>
<comment type="caution">
    <text evidence="1">The sequence shown here is derived from an EMBL/GenBank/DDBJ whole genome shotgun (WGS) entry which is preliminary data.</text>
</comment>
<evidence type="ECO:0000313" key="1">
    <source>
        <dbReference type="EMBL" id="GGF56817.1"/>
    </source>
</evidence>
<reference evidence="1" key="2">
    <citation type="submission" date="2020-09" db="EMBL/GenBank/DDBJ databases">
        <authorList>
            <person name="Sun Q."/>
            <person name="Sedlacek I."/>
        </authorList>
    </citation>
    <scope>NUCLEOTIDE SEQUENCE</scope>
    <source>
        <strain evidence="1">CCM 7897</strain>
    </source>
</reference>
<accession>A0A917F8L6</accession>
<gene>
    <name evidence="1" type="ORF">GCM10007301_15640</name>
</gene>
<name>A0A917F8L6_9HYPH</name>
<organism evidence="1 2">
    <name type="scientific">Azorhizobium oxalatiphilum</name>
    <dbReference type="NCBI Taxonomy" id="980631"/>
    <lineage>
        <taxon>Bacteria</taxon>
        <taxon>Pseudomonadati</taxon>
        <taxon>Pseudomonadota</taxon>
        <taxon>Alphaproteobacteria</taxon>
        <taxon>Hyphomicrobiales</taxon>
        <taxon>Xanthobacteraceae</taxon>
        <taxon>Azorhizobium</taxon>
    </lineage>
</organism>
<protein>
    <submittedName>
        <fullName evidence="1">Uncharacterized protein</fullName>
    </submittedName>
</protein>
<dbReference type="RefSeq" id="WP_188576898.1">
    <property type="nucleotide sequence ID" value="NZ_BMCT01000001.1"/>
</dbReference>
<keyword evidence="2" id="KW-1185">Reference proteome</keyword>